<reference evidence="2 3" key="1">
    <citation type="journal article" date="2015" name="Proc. Natl. Acad. Sci. U.S.A.">
        <title>Expanded metabolic versatility of ubiquitous nitrite-oxidizing bacteria from the genus Nitrospira.</title>
        <authorList>
            <person name="Koch H."/>
            <person name="Lucker S."/>
            <person name="Albertsen M."/>
            <person name="Kitzinger K."/>
            <person name="Herbold C."/>
            <person name="Spieck E."/>
            <person name="Nielsen P.H."/>
            <person name="Wagner M."/>
            <person name="Daims H."/>
        </authorList>
    </citation>
    <scope>NUCLEOTIDE SEQUENCE [LARGE SCALE GENOMIC DNA]</scope>
    <source>
        <strain evidence="2 3">NSP M-1</strain>
    </source>
</reference>
<dbReference type="InterPro" id="IPR053521">
    <property type="entry name" value="McjB-like"/>
</dbReference>
<organism evidence="2 3">
    <name type="scientific">Nitrospira moscoviensis</name>
    <dbReference type="NCBI Taxonomy" id="42253"/>
    <lineage>
        <taxon>Bacteria</taxon>
        <taxon>Pseudomonadati</taxon>
        <taxon>Nitrospirota</taxon>
        <taxon>Nitrospiria</taxon>
        <taxon>Nitrospirales</taxon>
        <taxon>Nitrospiraceae</taxon>
        <taxon>Nitrospira</taxon>
    </lineage>
</organism>
<dbReference type="InterPro" id="IPR032708">
    <property type="entry name" value="McjB_C"/>
</dbReference>
<evidence type="ECO:0000313" key="3">
    <source>
        <dbReference type="Proteomes" id="UP000069205"/>
    </source>
</evidence>
<evidence type="ECO:0000259" key="1">
    <source>
        <dbReference type="Pfam" id="PF13471"/>
    </source>
</evidence>
<keyword evidence="3" id="KW-1185">Reference proteome</keyword>
<dbReference type="PATRIC" id="fig|42253.5.peg.2418"/>
<dbReference type="RefSeq" id="WP_083447949.1">
    <property type="nucleotide sequence ID" value="NZ_CP011801.1"/>
</dbReference>
<dbReference type="KEGG" id="nmv:NITMOv2_2452"/>
<dbReference type="NCBIfam" id="NF033537">
    <property type="entry name" value="lasso_biosyn_B2"/>
    <property type="match status" value="1"/>
</dbReference>
<dbReference type="Proteomes" id="UP000069205">
    <property type="component" value="Chromosome"/>
</dbReference>
<dbReference type="STRING" id="42253.NITMOv2_2452"/>
<evidence type="ECO:0000313" key="2">
    <source>
        <dbReference type="EMBL" id="ALA58865.1"/>
    </source>
</evidence>
<accession>A0A0K2GD32</accession>
<gene>
    <name evidence="2" type="ORF">NITMOv2_2452</name>
</gene>
<dbReference type="OrthoDB" id="9812122at2"/>
<dbReference type="EMBL" id="CP011801">
    <property type="protein sequence ID" value="ALA58865.1"/>
    <property type="molecule type" value="Genomic_DNA"/>
</dbReference>
<dbReference type="AlphaFoldDB" id="A0A0K2GD32"/>
<feature type="domain" description="Microcin J25-processing protein McjB C-terminal" evidence="1">
    <location>
        <begin position="46"/>
        <end position="133"/>
    </location>
</feature>
<proteinExistence type="predicted"/>
<protein>
    <recommendedName>
        <fullName evidence="1">Microcin J25-processing protein McjB C-terminal domain-containing protein</fullName>
    </recommendedName>
</protein>
<name>A0A0K2GD32_NITMO</name>
<dbReference type="Pfam" id="PF13471">
    <property type="entry name" value="Transglut_core3"/>
    <property type="match status" value="1"/>
</dbReference>
<sequence>MNRIRKLLALPHHERIALIEAWLLLGWAEIRLRLPHGAPPIPPAHAGTSRHSHSCLCRVRRLSELVRLAAAHHVLPSSCLKEALALSWLLRKRGINSRLRIGVARQADGAMCAHSWVECAGAVVIGDPHHAGYVALQSTIET</sequence>